<protein>
    <submittedName>
        <fullName evidence="3">BRCT domain-containing protein</fullName>
    </submittedName>
</protein>
<evidence type="ECO:0000313" key="3">
    <source>
        <dbReference type="WBParaSite" id="ACAC_0001191601-mRNA-1"/>
    </source>
</evidence>
<dbReference type="Pfam" id="PF00533">
    <property type="entry name" value="BRCT"/>
    <property type="match status" value="1"/>
</dbReference>
<name>A0A158PC51_ANGCA</name>
<dbReference type="InterPro" id="IPR036420">
    <property type="entry name" value="BRCT_dom_sf"/>
</dbReference>
<dbReference type="STRING" id="6313.A0A158PC51"/>
<dbReference type="InterPro" id="IPR001357">
    <property type="entry name" value="BRCT_dom"/>
</dbReference>
<dbReference type="WBParaSite" id="ACAC_0001191601-mRNA-1">
    <property type="protein sequence ID" value="ACAC_0001191601-mRNA-1"/>
    <property type="gene ID" value="ACAC_0001191601"/>
</dbReference>
<proteinExistence type="predicted"/>
<accession>A0A158PC51</accession>
<evidence type="ECO:0000259" key="1">
    <source>
        <dbReference type="Pfam" id="PF00533"/>
    </source>
</evidence>
<dbReference type="Gene3D" id="3.40.50.10190">
    <property type="entry name" value="BRCT domain"/>
    <property type="match status" value="1"/>
</dbReference>
<dbReference type="CDD" id="cd00027">
    <property type="entry name" value="BRCT"/>
    <property type="match status" value="1"/>
</dbReference>
<sequence length="262" mass="29137">MEVTFDKTMSASELLVKIDLLSKRLDRIAGIPNCVLGNRCPSALKGDGRSIAANHYGLNKDARKGSMSVGVMRRRTHSAFPLEYREPLCDAVLWARRLKGQQLLPTLRNLEYRNSGPIHSNNLATLPRKVLQGVEANVEDVRQPVEIRVSQRPRKSVEDSSELDGLLGFRAPPHGYSEDFINKRRPCAVSRSRDGIVFTGFPKRKEKELHADVIGLGLKVQKKINKQTHCVISANGERTLNVMRAVILGIPVITATWVVVTG</sequence>
<organism evidence="2 3">
    <name type="scientific">Angiostrongylus cantonensis</name>
    <name type="common">Rat lungworm</name>
    <dbReference type="NCBI Taxonomy" id="6313"/>
    <lineage>
        <taxon>Eukaryota</taxon>
        <taxon>Metazoa</taxon>
        <taxon>Ecdysozoa</taxon>
        <taxon>Nematoda</taxon>
        <taxon>Chromadorea</taxon>
        <taxon>Rhabditida</taxon>
        <taxon>Rhabditina</taxon>
        <taxon>Rhabditomorpha</taxon>
        <taxon>Strongyloidea</taxon>
        <taxon>Metastrongylidae</taxon>
        <taxon>Angiostrongylus</taxon>
    </lineage>
</organism>
<feature type="domain" description="BRCT" evidence="1">
    <location>
        <begin position="196"/>
        <end position="259"/>
    </location>
</feature>
<reference evidence="3" key="2">
    <citation type="submission" date="2016-04" db="UniProtKB">
        <authorList>
            <consortium name="WormBaseParasite"/>
        </authorList>
    </citation>
    <scope>IDENTIFICATION</scope>
</reference>
<evidence type="ECO:0000313" key="2">
    <source>
        <dbReference type="Proteomes" id="UP000035642"/>
    </source>
</evidence>
<keyword evidence="2" id="KW-1185">Reference proteome</keyword>
<dbReference type="Proteomes" id="UP000035642">
    <property type="component" value="Unassembled WGS sequence"/>
</dbReference>
<reference evidence="2" key="1">
    <citation type="submission" date="2012-09" db="EMBL/GenBank/DDBJ databases">
        <authorList>
            <person name="Martin A.A."/>
        </authorList>
    </citation>
    <scope>NUCLEOTIDE SEQUENCE</scope>
</reference>
<dbReference type="AlphaFoldDB" id="A0A158PC51"/>
<dbReference type="SUPFAM" id="SSF52113">
    <property type="entry name" value="BRCT domain"/>
    <property type="match status" value="1"/>
</dbReference>